<organism evidence="5 6">
    <name type="scientific">Hyunsoonleella flava</name>
    <dbReference type="NCBI Taxonomy" id="2527939"/>
    <lineage>
        <taxon>Bacteria</taxon>
        <taxon>Pseudomonadati</taxon>
        <taxon>Bacteroidota</taxon>
        <taxon>Flavobacteriia</taxon>
        <taxon>Flavobacteriales</taxon>
        <taxon>Flavobacteriaceae</taxon>
    </lineage>
</organism>
<evidence type="ECO:0000256" key="1">
    <source>
        <dbReference type="ARBA" id="ARBA00001957"/>
    </source>
</evidence>
<accession>A0A4Q9FK50</accession>
<dbReference type="InterPro" id="IPR023213">
    <property type="entry name" value="CAT-like_dom_sf"/>
</dbReference>
<reference evidence="5 6" key="1">
    <citation type="submission" date="2019-02" db="EMBL/GenBank/DDBJ databases">
        <title>Hyunsoonleella sp., isolated from marine sediment.</title>
        <authorList>
            <person name="Liu B.-T."/>
        </authorList>
    </citation>
    <scope>NUCLEOTIDE SEQUENCE [LARGE SCALE GENOMIC DNA]</scope>
    <source>
        <strain evidence="5 6">T58</strain>
    </source>
</reference>
<dbReference type="EMBL" id="SIRT01000004">
    <property type="protein sequence ID" value="TBN04429.1"/>
    <property type="molecule type" value="Genomic_DNA"/>
</dbReference>
<dbReference type="AlphaFoldDB" id="A0A4Q9FK50"/>
<dbReference type="Pfam" id="PF00668">
    <property type="entry name" value="Condensation"/>
    <property type="match status" value="1"/>
</dbReference>
<dbReference type="PANTHER" id="PTHR45398">
    <property type="match status" value="1"/>
</dbReference>
<dbReference type="FunFam" id="1.10.1200.10:FF:000005">
    <property type="entry name" value="Nonribosomal peptide synthetase 1"/>
    <property type="match status" value="2"/>
</dbReference>
<dbReference type="InterPro" id="IPR006162">
    <property type="entry name" value="Ppantetheine_attach_site"/>
</dbReference>
<dbReference type="InterPro" id="IPR010060">
    <property type="entry name" value="NRPS_synth"/>
</dbReference>
<evidence type="ECO:0000256" key="3">
    <source>
        <dbReference type="ARBA" id="ARBA00022553"/>
    </source>
</evidence>
<feature type="domain" description="Carrier" evidence="4">
    <location>
        <begin position="114"/>
        <end position="188"/>
    </location>
</feature>
<dbReference type="Gene3D" id="3.30.559.10">
    <property type="entry name" value="Chloramphenicol acetyltransferase-like domain"/>
    <property type="match status" value="1"/>
</dbReference>
<dbReference type="PROSITE" id="PS00012">
    <property type="entry name" value="PHOSPHOPANTETHEINE"/>
    <property type="match status" value="2"/>
</dbReference>
<dbReference type="PROSITE" id="PS50075">
    <property type="entry name" value="CARRIER"/>
    <property type="match status" value="2"/>
</dbReference>
<dbReference type="RefSeq" id="WP_130963898.1">
    <property type="nucleotide sequence ID" value="NZ_SIRT01000004.1"/>
</dbReference>
<dbReference type="PANTHER" id="PTHR45398:SF1">
    <property type="entry name" value="ENZYME, PUTATIVE (JCVI)-RELATED"/>
    <property type="match status" value="1"/>
</dbReference>
<dbReference type="SMART" id="SM00823">
    <property type="entry name" value="PKS_PP"/>
    <property type="match status" value="2"/>
</dbReference>
<dbReference type="GO" id="GO:0031177">
    <property type="term" value="F:phosphopantetheine binding"/>
    <property type="evidence" value="ECO:0007669"/>
    <property type="project" value="InterPro"/>
</dbReference>
<sequence>MTKQELVQKINELSSDEKKLLAYKLNEALHSKPKDKGEDSSKKIIAFLKANNSLNKENLKTYLRKELPEYMIPSSIEILKEIPLLPNGKVDKNSLLKIKEKTIPVQDTHDIFATSKNEIEQKLVKIWEDVLGFEPISTNDNFFEIGGDSILSIQIISRARNEGIDLKANQLFENQTIAELALIASQSTDSEDEKDDTKIIQDKLVNIWEEVLGFSPIHTNDNFFEIGGDSILSIQIIAKARKVGIELKVNHLFENQTIEALSQVASIPGDKDLVTNKNVELKGEVPLTPIQHWFFETHKKAPHYWNQIIELHNIDNITSGTLENISEQIIATHEALRLGFKNNSGKWTAFIKPAAQTKVFYKINVTGQSANEQNDRINTELLKLQHETDLAKDSLFKVLYFDCNSIQTNKIIIVAHHLVVDHISWNIIFNDIKSALSDTTSKQNHRTTIKDWSDYLIQLSKHVDFKELKYWESQLVEHQKLPTDYTSGVSVFAEDTTFTHSVELYKEQTENLVNNANSAYNTTIEDLLITALIATIGNWSNLERITLGIEKQGRTIKDLEMDFSNTVGWFTSYFPVTLNSINVEDTTLIIKTTKEQLRAIPNNGIGFGILKYLANNNEVLDKIKPKILFNYLGKSTKSHNKNALDHSFAKGLLSRYPESERHYEIEINAYITDGKLIANWSFAKTLYKESTAIMLANTFISYLNSIIQHCLSKEGVSYTPSDFSEVDLDQDDLDNLLSQF</sequence>
<protein>
    <recommendedName>
        <fullName evidence="4">Carrier domain-containing protein</fullName>
    </recommendedName>
</protein>
<dbReference type="NCBIfam" id="TIGR01720">
    <property type="entry name" value="NRPS-para261"/>
    <property type="match status" value="1"/>
</dbReference>
<dbReference type="InterPro" id="IPR001242">
    <property type="entry name" value="Condensation_dom"/>
</dbReference>
<dbReference type="InterPro" id="IPR020806">
    <property type="entry name" value="PKS_PP-bd"/>
</dbReference>
<dbReference type="InterPro" id="IPR045851">
    <property type="entry name" value="AMP-bd_C_sf"/>
</dbReference>
<keyword evidence="6" id="KW-1185">Reference proteome</keyword>
<comment type="cofactor">
    <cofactor evidence="1">
        <name>pantetheine 4'-phosphate</name>
        <dbReference type="ChEBI" id="CHEBI:47942"/>
    </cofactor>
</comment>
<dbReference type="InterPro" id="IPR009081">
    <property type="entry name" value="PP-bd_ACP"/>
</dbReference>
<dbReference type="SUPFAM" id="SSF56801">
    <property type="entry name" value="Acetyl-CoA synthetase-like"/>
    <property type="match status" value="1"/>
</dbReference>
<proteinExistence type="predicted"/>
<dbReference type="SUPFAM" id="SSF52777">
    <property type="entry name" value="CoA-dependent acyltransferases"/>
    <property type="match status" value="2"/>
</dbReference>
<dbReference type="Proteomes" id="UP000291142">
    <property type="component" value="Unassembled WGS sequence"/>
</dbReference>
<comment type="caution">
    <text evidence="5">The sequence shown here is derived from an EMBL/GenBank/DDBJ whole genome shotgun (WGS) entry which is preliminary data.</text>
</comment>
<dbReference type="SUPFAM" id="SSF47336">
    <property type="entry name" value="ACP-like"/>
    <property type="match status" value="2"/>
</dbReference>
<dbReference type="InterPro" id="IPR036736">
    <property type="entry name" value="ACP-like_sf"/>
</dbReference>
<name>A0A4Q9FK50_9FLAO</name>
<evidence type="ECO:0000256" key="2">
    <source>
        <dbReference type="ARBA" id="ARBA00022450"/>
    </source>
</evidence>
<feature type="domain" description="Carrier" evidence="4">
    <location>
        <begin position="195"/>
        <end position="269"/>
    </location>
</feature>
<dbReference type="Gene3D" id="1.10.1200.10">
    <property type="entry name" value="ACP-like"/>
    <property type="match status" value="2"/>
</dbReference>
<dbReference type="Gene3D" id="3.30.559.30">
    <property type="entry name" value="Nonribosomal peptide synthetase, condensation domain"/>
    <property type="match status" value="1"/>
</dbReference>
<evidence type="ECO:0000259" key="4">
    <source>
        <dbReference type="PROSITE" id="PS50075"/>
    </source>
</evidence>
<dbReference type="Gene3D" id="3.30.300.30">
    <property type="match status" value="1"/>
</dbReference>
<evidence type="ECO:0000313" key="6">
    <source>
        <dbReference type="Proteomes" id="UP000291142"/>
    </source>
</evidence>
<keyword evidence="2" id="KW-0596">Phosphopantetheine</keyword>
<gene>
    <name evidence="5" type="ORF">EYD45_07370</name>
</gene>
<dbReference type="Pfam" id="PF00550">
    <property type="entry name" value="PP-binding"/>
    <property type="match status" value="2"/>
</dbReference>
<evidence type="ECO:0000313" key="5">
    <source>
        <dbReference type="EMBL" id="TBN04429.1"/>
    </source>
</evidence>
<dbReference type="GO" id="GO:0003824">
    <property type="term" value="F:catalytic activity"/>
    <property type="evidence" value="ECO:0007669"/>
    <property type="project" value="InterPro"/>
</dbReference>
<dbReference type="OrthoDB" id="9765680at2"/>
<keyword evidence="3" id="KW-0597">Phosphoprotein</keyword>